<dbReference type="InterPro" id="IPR040191">
    <property type="entry name" value="UTP10"/>
</dbReference>
<gene>
    <name evidence="12" type="primary">LOC101858733</name>
</gene>
<evidence type="ECO:0000256" key="4">
    <source>
        <dbReference type="ARBA" id="ARBA00022552"/>
    </source>
</evidence>
<sequence length="2180" mass="242681">MTSLAAQLKKLAIPETQGVLSSGLQQASFLYAQGEAATYDKQHFYNIGINGLQQLIEKDACFEEFEQNLFAPSSQSLQRYIQTSEVNKQLDQNISRFLLQLSPYMQLRESHKAMEWLVHRYNIHLRNVDALMMCVLPYHDQDPFMRALRLLNMSSKECAMWRWLEPIKKGESFLPRQTLVTHCRSAKGFLGFICDMLAKHIEANTDDSGVPSRRRLQRVISFYTQTVLGVLMAGPPTEHILSTLIPSIGAGLRSRDMPDHMTSAYMVLSQLLVQTTLESSLLESLLNVLCKNIQPSLVHAAVTVVVLIFQRQAINKVSKKAFRYLTRQSALLPTLSQLSREANAEPFLTPFMSMLTQRALKESDDGGGVTSDSNTEDDDATPPSLLSLLLDAMNSVKLKEKTIIVVVRSVLDWFSKQRKESEMEVDGELSPSEGAFRVFRLLENRFSSTLESVVKEMTTSGESKGIGQTVKKLYKMSVQSAQDSLESDAASALTVCLHHHNEAVRKSAVERLLQDVQLMEDRTAIQSILVSRIQDDSSEVVMAVLDKPETLWELFEDKKLLEKTLCQKLLSLKGKAKGPTTRLVLRALSCIPFEVADDRKLLALFLSHLVPLALEDVTLASELLESSFVLCSKLLEHLNNKFLPVLKKLPSGGKLSAENRQNVTEKLVECVASYLANNSSQAAQFVQDIYNQVSSSPRPGSAALVLIMSCFTLAQRVKKAEMKMELQRVIVSLVVDVTLSQNVVSFGKSRSGPVMSSCLDQLSQDGRLSVEVVSYTLQELNLCPAPAGLKEAKFWDLWAEGSPERNWLVTLTSLTTFLLELSASKSPRVAEVARSIFPSVFKVLGDNASVMKFLCWMWTSDAKRGVTGADKARCLQFSQVFVSGLALDDRVKLTSDPAPTLPCLLLLLSSPFERVRGVAFTLLSTLTKDLSSETSNYKWTANSLMRYKEEVVKDENFLPQVLKNILESEDAVVSPPSPKKRRKSSSKLPPSSVALSFLMDVILDAATPGTVKVGLLRVLHRLDTAESFLQLPSVLASLIPTTDAATPAAVSESTLPSLSSEEKETIMLVLGRYTRAVASCVEEGSGSLSALQGALACPLKVRGQSDTVQIVALEQLSSKFMSGLQYECRRALVIQLLDMMSFTASTEVQRRSRKVIKKMTLEASLVVDELKMVTTKTSAGTVRESKKQRSQKKDEPGEMGLESLPWRRVTSLLELVQSKKKVTQAELMVPALFQLLARVLELEEEGSGEYVKQLVLGTVYNICSRQQVQGSQGVKGEHLNMELVVQCIQTSDNPHTHQQALLLLSAAAKIAPTLLLHNMMSVFTFMGANILRQDDAYSFHVIGRILENVIPALLTACEQKSKEKSSSSKSKKSSSGGVMGALGPEEVMTAVLRVFVEAMPHVPAHRRMLLCEKLVSVVGAARYLWRMVLLVLERITVRPSRTAVEEEGGEEGRGRAEEEEKTSGPVSVSDMEFLTSLCEEFSCSQLLQCFTQTLAYIAQLPEEKVGTTATTPSREGVSLEEMGPEDLEMFSVSQHSAKQLRHFKFAALYALRELVAGQHFVAQMSSLDPNSFLPDFQQLMETTLQFIGQVTVSHDKHREDSSARFWRILLHKSHDLLDGLVHLLPDTLFLDVVSGLMQHRLTLVQRRALELLNNKLVYFKENTAQIPVDLLTSMRGKLQATVKQSLLTGAVPGRKEEELVIGQAAMYGLKVLCRILGEKQQEDFVQVLDLCTSVLSRHHGNGVVAATAMLCIAEVVSCCKVHALTYLGQFVPLIVSQLQSEEITHHETLLLATMSSLQKVMESLPLFLSPYLRDITVQLCLISAQLDVSSGTHKPVVLQKVKSICTTVATVTPTRTFLPMLEKSFVALEKDMAACAACAMSMLREHVVKMSREELTTFSQDLLQFFLVCFDLRVTHTQIDESDLDSIEGCIIDAFVSLVFKLSEAQFKPMLIQLFGWATDEEASRDRVLVFYRLCHSLAEKLKNLFTLFAGHILKHSAETLDLNNKTKQKVKYFGKGKAARRKSCRLLVYVTDTLQQTFAHDTEGFVTKERFDVVMQPLVDQLENDFGKDSVCEERTSNHVVPCLGSLAAASQDDSLWKDMNYQILLKTRHEDPKVRIWAISAVDAFHKQLGEDYTQLVPETIPFLAELMEDESDEVEKHTQKVLAAMETSVGENLQEYF</sequence>
<dbReference type="Gene3D" id="1.25.10.10">
    <property type="entry name" value="Leucine-rich Repeat Variant"/>
    <property type="match status" value="2"/>
</dbReference>
<organism evidence="11 12">
    <name type="scientific">Aplysia californica</name>
    <name type="common">California sea hare</name>
    <dbReference type="NCBI Taxonomy" id="6500"/>
    <lineage>
        <taxon>Eukaryota</taxon>
        <taxon>Metazoa</taxon>
        <taxon>Spiralia</taxon>
        <taxon>Lophotrochozoa</taxon>
        <taxon>Mollusca</taxon>
        <taxon>Gastropoda</taxon>
        <taxon>Heterobranchia</taxon>
        <taxon>Euthyneura</taxon>
        <taxon>Tectipleura</taxon>
        <taxon>Aplysiida</taxon>
        <taxon>Aplysioidea</taxon>
        <taxon>Aplysiidae</taxon>
        <taxon>Aplysia</taxon>
    </lineage>
</organism>
<keyword evidence="7 8" id="KW-0687">Ribonucleoprotein</keyword>
<keyword evidence="4 8" id="KW-0698">rRNA processing</keyword>
<proteinExistence type="inferred from homology"/>
<dbReference type="InterPro" id="IPR022125">
    <property type="entry name" value="U3snoRNP10_N"/>
</dbReference>
<feature type="compositionally biased region" description="Basic and acidic residues" evidence="9">
    <location>
        <begin position="1450"/>
        <end position="1462"/>
    </location>
</feature>
<feature type="region of interest" description="Disordered" evidence="9">
    <location>
        <begin position="1441"/>
        <end position="1465"/>
    </location>
</feature>
<dbReference type="InterPro" id="IPR011989">
    <property type="entry name" value="ARM-like"/>
</dbReference>
<feature type="region of interest" description="Disordered" evidence="9">
    <location>
        <begin position="1178"/>
        <end position="1200"/>
    </location>
</feature>
<dbReference type="Pfam" id="PF23243">
    <property type="entry name" value="HEAT_HEATR1"/>
    <property type="match status" value="1"/>
</dbReference>
<evidence type="ECO:0000256" key="7">
    <source>
        <dbReference type="ARBA" id="ARBA00023274"/>
    </source>
</evidence>
<evidence type="ECO:0000256" key="3">
    <source>
        <dbReference type="ARBA" id="ARBA00022517"/>
    </source>
</evidence>
<dbReference type="InterPro" id="IPR012954">
    <property type="entry name" value="BP28_C_dom"/>
</dbReference>
<dbReference type="SUPFAM" id="SSF48371">
    <property type="entry name" value="ARM repeat"/>
    <property type="match status" value="2"/>
</dbReference>
<dbReference type="Pfam" id="PF23271">
    <property type="entry name" value="HEAT_GCN1"/>
    <property type="match status" value="1"/>
</dbReference>
<evidence type="ECO:0000313" key="12">
    <source>
        <dbReference type="RefSeq" id="XP_035827945.1"/>
    </source>
</evidence>
<evidence type="ECO:0000256" key="8">
    <source>
        <dbReference type="RuleBase" id="RU367065"/>
    </source>
</evidence>
<dbReference type="Pfam" id="PF08146">
    <property type="entry name" value="BP28CT"/>
    <property type="match status" value="1"/>
</dbReference>
<comment type="similarity">
    <text evidence="2 8">Belongs to the HEATR1/UTP10 family.</text>
</comment>
<accession>A0ABM1VZV2</accession>
<keyword evidence="6 8" id="KW-0539">Nucleus</keyword>
<dbReference type="PANTHER" id="PTHR13457:SF1">
    <property type="entry name" value="HEAT REPEAT-CONTAINING PROTEIN 1"/>
    <property type="match status" value="1"/>
</dbReference>
<dbReference type="InterPro" id="IPR057546">
    <property type="entry name" value="HEAT_GCN1"/>
</dbReference>
<comment type="subcellular location">
    <subcellularLocation>
        <location evidence="1 8">Nucleus</location>
        <location evidence="1 8">Nucleolus</location>
    </subcellularLocation>
</comment>
<dbReference type="InterPro" id="IPR056473">
    <property type="entry name" value="HEAT_Utp10/HEAT1"/>
</dbReference>
<protein>
    <recommendedName>
        <fullName evidence="8">HEAT repeat-containing protein 1</fullName>
    </recommendedName>
</protein>
<evidence type="ECO:0000256" key="1">
    <source>
        <dbReference type="ARBA" id="ARBA00004604"/>
    </source>
</evidence>
<evidence type="ECO:0000256" key="5">
    <source>
        <dbReference type="ARBA" id="ARBA00022737"/>
    </source>
</evidence>
<feature type="region of interest" description="Disordered" evidence="9">
    <location>
        <begin position="1361"/>
        <end position="1380"/>
    </location>
</feature>
<keyword evidence="5" id="KW-0677">Repeat</keyword>
<feature type="domain" description="BP28 C-terminal" evidence="10">
    <location>
        <begin position="1892"/>
        <end position="2046"/>
    </location>
</feature>
<dbReference type="Pfam" id="PF12397">
    <property type="entry name" value="U3snoRNP10"/>
    <property type="match status" value="1"/>
</dbReference>
<keyword evidence="3 8" id="KW-0690">Ribosome biogenesis</keyword>
<dbReference type="InterPro" id="IPR016024">
    <property type="entry name" value="ARM-type_fold"/>
</dbReference>
<name>A0ABM1VZV2_APLCA</name>
<comment type="function">
    <text evidence="8">Involved in nucleolar processing of pre-18S ribosomal RNA.</text>
</comment>
<feature type="region of interest" description="Disordered" evidence="9">
    <location>
        <begin position="362"/>
        <end position="381"/>
    </location>
</feature>
<dbReference type="RefSeq" id="XP_035827945.1">
    <property type="nucleotide sequence ID" value="XM_035972052.1"/>
</dbReference>
<dbReference type="Proteomes" id="UP000694888">
    <property type="component" value="Unplaced"/>
</dbReference>
<feature type="compositionally biased region" description="Basic and acidic residues" evidence="9">
    <location>
        <begin position="1183"/>
        <end position="1196"/>
    </location>
</feature>
<reference evidence="12" key="1">
    <citation type="submission" date="2025-08" db="UniProtKB">
        <authorList>
            <consortium name="RefSeq"/>
        </authorList>
    </citation>
    <scope>IDENTIFICATION</scope>
</reference>
<keyword evidence="11" id="KW-1185">Reference proteome</keyword>
<dbReference type="PANTHER" id="PTHR13457">
    <property type="entry name" value="BAP28"/>
    <property type="match status" value="1"/>
</dbReference>
<evidence type="ECO:0000256" key="6">
    <source>
        <dbReference type="ARBA" id="ARBA00023242"/>
    </source>
</evidence>
<dbReference type="GeneID" id="101858733"/>
<evidence type="ECO:0000256" key="2">
    <source>
        <dbReference type="ARBA" id="ARBA00010559"/>
    </source>
</evidence>
<evidence type="ECO:0000256" key="9">
    <source>
        <dbReference type="SAM" id="MobiDB-lite"/>
    </source>
</evidence>
<evidence type="ECO:0000313" key="11">
    <source>
        <dbReference type="Proteomes" id="UP000694888"/>
    </source>
</evidence>
<dbReference type="SMART" id="SM01036">
    <property type="entry name" value="BP28CT"/>
    <property type="match status" value="1"/>
</dbReference>
<evidence type="ECO:0000259" key="10">
    <source>
        <dbReference type="SMART" id="SM01036"/>
    </source>
</evidence>